<evidence type="ECO:0000256" key="2">
    <source>
        <dbReference type="ARBA" id="ARBA00001933"/>
    </source>
</evidence>
<dbReference type="InterPro" id="IPR009006">
    <property type="entry name" value="Ala_racemase/Decarboxylase_C"/>
</dbReference>
<evidence type="ECO:0000256" key="3">
    <source>
        <dbReference type="ARBA" id="ARBA00007880"/>
    </source>
</evidence>
<dbReference type="InterPro" id="IPR011079">
    <property type="entry name" value="Ala_racemase_C"/>
</dbReference>
<evidence type="ECO:0000256" key="5">
    <source>
        <dbReference type="ARBA" id="ARBA00022898"/>
    </source>
</evidence>
<dbReference type="SUPFAM" id="SSF51419">
    <property type="entry name" value="PLP-binding barrel"/>
    <property type="match status" value="1"/>
</dbReference>
<reference evidence="12" key="1">
    <citation type="journal article" date="2024" name="Int. J. Syst. Evol. Microbiol.">
        <title>Methylomarinovum tepidoasis sp. nov., a moderately thermophilic methanotroph of the family Methylothermaceae isolated from a deep-sea hydrothermal field.</title>
        <authorList>
            <person name="Hirayama H."/>
            <person name="Takaki Y."/>
            <person name="Abe M."/>
            <person name="Miyazaki M."/>
            <person name="Uematsu K."/>
            <person name="Matsui Y."/>
            <person name="Takai K."/>
        </authorList>
    </citation>
    <scope>NUCLEOTIDE SEQUENCE [LARGE SCALE GENOMIC DNA]</scope>
    <source>
        <strain evidence="12">IN45</strain>
    </source>
</reference>
<dbReference type="Gene3D" id="3.20.20.10">
    <property type="entry name" value="Alanine racemase"/>
    <property type="match status" value="1"/>
</dbReference>
<dbReference type="InterPro" id="IPR020622">
    <property type="entry name" value="Ala_racemase_pyridoxalP-BS"/>
</dbReference>
<dbReference type="InterPro" id="IPR000821">
    <property type="entry name" value="Ala_racemase"/>
</dbReference>
<keyword evidence="6 7" id="KW-0413">Isomerase</keyword>
<dbReference type="InterPro" id="IPR029066">
    <property type="entry name" value="PLP-binding_barrel"/>
</dbReference>
<evidence type="ECO:0000256" key="6">
    <source>
        <dbReference type="ARBA" id="ARBA00023235"/>
    </source>
</evidence>
<comment type="pathway">
    <text evidence="7">Amino-acid biosynthesis; D-alanine biosynthesis; D-alanine from L-alanine: step 1/1.</text>
</comment>
<accession>A0AAU9CD06</accession>
<dbReference type="Pfam" id="PF01168">
    <property type="entry name" value="Ala_racemase_N"/>
    <property type="match status" value="1"/>
</dbReference>
<dbReference type="GO" id="GO:0008784">
    <property type="term" value="F:alanine racemase activity"/>
    <property type="evidence" value="ECO:0007669"/>
    <property type="project" value="UniProtKB-UniRule"/>
</dbReference>
<dbReference type="SUPFAM" id="SSF50621">
    <property type="entry name" value="Alanine racemase C-terminal domain-like"/>
    <property type="match status" value="1"/>
</dbReference>
<feature type="active site" description="Proton acceptor; specific for L-alanine" evidence="7">
    <location>
        <position position="245"/>
    </location>
</feature>
<dbReference type="EMBL" id="AP024718">
    <property type="protein sequence ID" value="BCX88681.1"/>
    <property type="molecule type" value="Genomic_DNA"/>
</dbReference>
<dbReference type="NCBIfam" id="TIGR00492">
    <property type="entry name" value="alr"/>
    <property type="match status" value="1"/>
</dbReference>
<feature type="binding site" evidence="7 9">
    <location>
        <position position="125"/>
    </location>
    <ligand>
        <name>substrate</name>
    </ligand>
</feature>
<dbReference type="GO" id="GO:0005829">
    <property type="term" value="C:cytosol"/>
    <property type="evidence" value="ECO:0007669"/>
    <property type="project" value="TreeGrafter"/>
</dbReference>
<protein>
    <recommendedName>
        <fullName evidence="4 7">Alanine racemase</fullName>
        <ecNumber evidence="4 7">5.1.1.1</ecNumber>
    </recommendedName>
</protein>
<comment type="function">
    <text evidence="7">Catalyzes the interconversion of L-alanine and D-alanine. May also act on other amino acids.</text>
</comment>
<dbReference type="HAMAP" id="MF_01201">
    <property type="entry name" value="Ala_racemase"/>
    <property type="match status" value="1"/>
</dbReference>
<dbReference type="PANTHER" id="PTHR30511">
    <property type="entry name" value="ALANINE RACEMASE"/>
    <property type="match status" value="1"/>
</dbReference>
<comment type="cofactor">
    <cofactor evidence="2 7 8">
        <name>pyridoxal 5'-phosphate</name>
        <dbReference type="ChEBI" id="CHEBI:597326"/>
    </cofactor>
</comment>
<evidence type="ECO:0000259" key="10">
    <source>
        <dbReference type="SMART" id="SM01005"/>
    </source>
</evidence>
<organism evidence="11 12">
    <name type="scientific">Methylomarinovum tepidoasis</name>
    <dbReference type="NCBI Taxonomy" id="2840183"/>
    <lineage>
        <taxon>Bacteria</taxon>
        <taxon>Pseudomonadati</taxon>
        <taxon>Pseudomonadota</taxon>
        <taxon>Gammaproteobacteria</taxon>
        <taxon>Methylococcales</taxon>
        <taxon>Methylothermaceae</taxon>
        <taxon>Methylomarinovum</taxon>
    </lineage>
</organism>
<feature type="domain" description="Alanine racemase C-terminal" evidence="10">
    <location>
        <begin position="224"/>
        <end position="348"/>
    </location>
</feature>
<comment type="similarity">
    <text evidence="3 7">Belongs to the alanine racemase family.</text>
</comment>
<dbReference type="PRINTS" id="PR00992">
    <property type="entry name" value="ALARACEMASE"/>
</dbReference>
<keyword evidence="5 7" id="KW-0663">Pyridoxal phosphate</keyword>
<dbReference type="FunFam" id="3.20.20.10:FF:000002">
    <property type="entry name" value="Alanine racemase"/>
    <property type="match status" value="1"/>
</dbReference>
<name>A0AAU9CD06_9GAMM</name>
<evidence type="ECO:0000313" key="12">
    <source>
        <dbReference type="Proteomes" id="UP001321450"/>
    </source>
</evidence>
<dbReference type="PANTHER" id="PTHR30511:SF0">
    <property type="entry name" value="ALANINE RACEMASE, CATABOLIC-RELATED"/>
    <property type="match status" value="1"/>
</dbReference>
<dbReference type="CDD" id="cd06827">
    <property type="entry name" value="PLPDE_III_AR_proteobact"/>
    <property type="match status" value="1"/>
</dbReference>
<feature type="binding site" evidence="7 9">
    <location>
        <position position="293"/>
    </location>
    <ligand>
        <name>substrate</name>
    </ligand>
</feature>
<evidence type="ECO:0000256" key="7">
    <source>
        <dbReference type="HAMAP-Rule" id="MF_01201"/>
    </source>
</evidence>
<sequence>MSANPRILLDADALRANLARVWALAPQAKVLAVVKADAYGHGLVPVARALAGADGFAVARVGEGIELRRAGIGHPVVVLGGFLDRGEAEACGRHRLDPVIHDPAQSSWLPEDVRPWIKFDSGMHRLGLDEAAFRRIVSRLAPRRPVLMTHLACADETDNPATAEQLRRFGRLCEGTAFEQSCANSAAILAWPQSHGDWVRPGLMLYGISPFPGRSGAELGLRPAMAFRARLIGVRELPAGEAVGYGGAWVARRPTRLGVVAAGYGDGYPREVKPGTPVWIGGRRVPVVGRVSMDLLTVDLTDHPGIAPGAEVELWGPNLPVEEIAACAGTIPYTLVCGITARVARIETERSEDGARQGCL</sequence>
<dbReference type="SMART" id="SM01005">
    <property type="entry name" value="Ala_racemase_C"/>
    <property type="match status" value="1"/>
</dbReference>
<feature type="modified residue" description="N6-(pyridoxal phosphate)lysine" evidence="7 8">
    <location>
        <position position="35"/>
    </location>
</feature>
<dbReference type="GO" id="GO:0030632">
    <property type="term" value="P:D-alanine biosynthetic process"/>
    <property type="evidence" value="ECO:0007669"/>
    <property type="project" value="UniProtKB-UniRule"/>
</dbReference>
<evidence type="ECO:0000256" key="4">
    <source>
        <dbReference type="ARBA" id="ARBA00013089"/>
    </source>
</evidence>
<evidence type="ECO:0000313" key="11">
    <source>
        <dbReference type="EMBL" id="BCX88681.1"/>
    </source>
</evidence>
<dbReference type="PROSITE" id="PS00395">
    <property type="entry name" value="ALANINE_RACEMASE"/>
    <property type="match status" value="1"/>
</dbReference>
<dbReference type="Gene3D" id="2.40.37.10">
    <property type="entry name" value="Lyase, Ornithine Decarboxylase, Chain A, domain 1"/>
    <property type="match status" value="1"/>
</dbReference>
<dbReference type="FunFam" id="2.40.37.10:FF:000002">
    <property type="entry name" value="Alanine racemase"/>
    <property type="match status" value="1"/>
</dbReference>
<dbReference type="AlphaFoldDB" id="A0AAU9CD06"/>
<dbReference type="EC" id="5.1.1.1" evidence="4 7"/>
<dbReference type="Pfam" id="PF00842">
    <property type="entry name" value="Ala_racemase_C"/>
    <property type="match status" value="1"/>
</dbReference>
<dbReference type="Proteomes" id="UP001321450">
    <property type="component" value="Chromosome"/>
</dbReference>
<comment type="catalytic activity">
    <reaction evidence="1 7">
        <text>L-alanine = D-alanine</text>
        <dbReference type="Rhea" id="RHEA:20249"/>
        <dbReference type="ChEBI" id="CHEBI:57416"/>
        <dbReference type="ChEBI" id="CHEBI:57972"/>
        <dbReference type="EC" id="5.1.1.1"/>
    </reaction>
</comment>
<feature type="active site" description="Proton acceptor; specific for D-alanine" evidence="7">
    <location>
        <position position="35"/>
    </location>
</feature>
<gene>
    <name evidence="11" type="ORF">MIN45_P1050</name>
</gene>
<evidence type="ECO:0000256" key="1">
    <source>
        <dbReference type="ARBA" id="ARBA00000316"/>
    </source>
</evidence>
<evidence type="ECO:0000256" key="8">
    <source>
        <dbReference type="PIRSR" id="PIRSR600821-50"/>
    </source>
</evidence>
<dbReference type="KEGG" id="meiy:MIN45_P1050"/>
<evidence type="ECO:0000256" key="9">
    <source>
        <dbReference type="PIRSR" id="PIRSR600821-52"/>
    </source>
</evidence>
<dbReference type="RefSeq" id="WP_286293904.1">
    <property type="nucleotide sequence ID" value="NZ_AP024718.1"/>
</dbReference>
<dbReference type="GO" id="GO:0030170">
    <property type="term" value="F:pyridoxal phosphate binding"/>
    <property type="evidence" value="ECO:0007669"/>
    <property type="project" value="UniProtKB-UniRule"/>
</dbReference>
<keyword evidence="12" id="KW-1185">Reference proteome</keyword>
<proteinExistence type="inferred from homology"/>
<dbReference type="InterPro" id="IPR001608">
    <property type="entry name" value="Ala_racemase_N"/>
</dbReference>